<protein>
    <recommendedName>
        <fullName evidence="2">ENTH domain-containing protein</fullName>
    </recommendedName>
</protein>
<evidence type="ECO:0000256" key="1">
    <source>
        <dbReference type="SAM" id="MobiDB-lite"/>
    </source>
</evidence>
<dbReference type="Gene3D" id="1.25.40.90">
    <property type="match status" value="1"/>
</dbReference>
<reference evidence="3 4" key="1">
    <citation type="submission" date="2016-09" db="EMBL/GenBank/DDBJ databases">
        <title>Extensive genetic diversity and differential bi-allelic expression allows diatom success in the polar Southern Ocean.</title>
        <authorList>
            <consortium name="DOE Joint Genome Institute"/>
            <person name="Mock T."/>
            <person name="Otillar R.P."/>
            <person name="Strauss J."/>
            <person name="Dupont C."/>
            <person name="Frickenhaus S."/>
            <person name="Maumus F."/>
            <person name="Mcmullan M."/>
            <person name="Sanges R."/>
            <person name="Schmutz J."/>
            <person name="Toseland A."/>
            <person name="Valas R."/>
            <person name="Veluchamy A."/>
            <person name="Ward B.J."/>
            <person name="Allen A."/>
            <person name="Barry K."/>
            <person name="Falciatore A."/>
            <person name="Ferrante M."/>
            <person name="Fortunato A.E."/>
            <person name="Gloeckner G."/>
            <person name="Gruber A."/>
            <person name="Hipkin R."/>
            <person name="Janech M."/>
            <person name="Kroth P."/>
            <person name="Leese F."/>
            <person name="Lindquist E."/>
            <person name="Lyon B.R."/>
            <person name="Martin J."/>
            <person name="Mayer C."/>
            <person name="Parker M."/>
            <person name="Quesneville H."/>
            <person name="Raymond J."/>
            <person name="Uhlig C."/>
            <person name="Valentin K.U."/>
            <person name="Worden A.Z."/>
            <person name="Armbrust E.V."/>
            <person name="Bowler C."/>
            <person name="Green B."/>
            <person name="Moulton V."/>
            <person name="Van Oosterhout C."/>
            <person name="Grigoriev I."/>
        </authorList>
    </citation>
    <scope>NUCLEOTIDE SEQUENCE [LARGE SCALE GENOMIC DNA]</scope>
    <source>
        <strain evidence="3 4">CCMP1102</strain>
    </source>
</reference>
<dbReference type="InParanoid" id="A0A1E7FBW9"/>
<dbReference type="Proteomes" id="UP000095751">
    <property type="component" value="Unassembled WGS sequence"/>
</dbReference>
<keyword evidence="4" id="KW-1185">Reference proteome</keyword>
<feature type="compositionally biased region" description="Basic and acidic residues" evidence="1">
    <location>
        <begin position="343"/>
        <end position="358"/>
    </location>
</feature>
<proteinExistence type="predicted"/>
<dbReference type="SMART" id="SM00273">
    <property type="entry name" value="ENTH"/>
    <property type="match status" value="1"/>
</dbReference>
<evidence type="ECO:0000259" key="2">
    <source>
        <dbReference type="PROSITE" id="PS50942"/>
    </source>
</evidence>
<feature type="region of interest" description="Disordered" evidence="1">
    <location>
        <begin position="328"/>
        <end position="409"/>
    </location>
</feature>
<feature type="compositionally biased region" description="Acidic residues" evidence="1">
    <location>
        <begin position="328"/>
        <end position="342"/>
    </location>
</feature>
<dbReference type="InterPro" id="IPR008942">
    <property type="entry name" value="ENTH_VHS"/>
</dbReference>
<sequence>MPDPGSVKEAAFKSLSVARETTSGLSSNLFREVKGLTSSELEQVMLKATRPDDTPVKGKHAERLVGVTYQISGRYDIYDAVLRKLWAKMAEKDWRTTIKALYILHRFSADGSPDHAPALKARVRELRRTRDPKRKGKFFSSKLLQAGDDKPESAKFRAFMGRYAHYVLLRAQCFGGMFDEIAAPPSADKKKKAAPKPITSTSLRSDHLDAAKLLLKTGVACVLKNGEANENTALAVERVASDLLGLTTAVATALNRALKNDADLKGADPVLIKQWCEFYSEVLLPQTRSMVKQTTPKLDAFGLFLPSRMGASVSPDLLQKGMKLGEIDDSAEVEEDEDEDEEKKDASAEEDKETTSDKAEEEVADTEDAPPANDEEEIEEEDDVDDDVEEFDEEQYEYDEDEDYYDDED</sequence>
<dbReference type="GO" id="GO:0005543">
    <property type="term" value="F:phospholipid binding"/>
    <property type="evidence" value="ECO:0007669"/>
    <property type="project" value="InterPro"/>
</dbReference>
<dbReference type="SUPFAM" id="SSF48464">
    <property type="entry name" value="ENTH/VHS domain"/>
    <property type="match status" value="1"/>
</dbReference>
<accession>A0A1E7FBW9</accession>
<dbReference type="KEGG" id="fcy:FRACYDRAFT_170332"/>
<feature type="domain" description="ENTH" evidence="2">
    <location>
        <begin position="33"/>
        <end position="181"/>
    </location>
</feature>
<name>A0A1E7FBW9_9STRA</name>
<organism evidence="3 4">
    <name type="scientific">Fragilariopsis cylindrus CCMP1102</name>
    <dbReference type="NCBI Taxonomy" id="635003"/>
    <lineage>
        <taxon>Eukaryota</taxon>
        <taxon>Sar</taxon>
        <taxon>Stramenopiles</taxon>
        <taxon>Ochrophyta</taxon>
        <taxon>Bacillariophyta</taxon>
        <taxon>Bacillariophyceae</taxon>
        <taxon>Bacillariophycidae</taxon>
        <taxon>Bacillariales</taxon>
        <taxon>Bacillariaceae</taxon>
        <taxon>Fragilariopsis</taxon>
    </lineage>
</organism>
<dbReference type="PROSITE" id="PS50942">
    <property type="entry name" value="ENTH"/>
    <property type="match status" value="1"/>
</dbReference>
<gene>
    <name evidence="3" type="ORF">FRACYDRAFT_170332</name>
</gene>
<evidence type="ECO:0000313" key="3">
    <source>
        <dbReference type="EMBL" id="OEU15634.1"/>
    </source>
</evidence>
<dbReference type="OrthoDB" id="44015at2759"/>
<feature type="compositionally biased region" description="Acidic residues" evidence="1">
    <location>
        <begin position="359"/>
        <end position="409"/>
    </location>
</feature>
<dbReference type="InterPro" id="IPR013809">
    <property type="entry name" value="ENTH"/>
</dbReference>
<dbReference type="EMBL" id="KV784359">
    <property type="protein sequence ID" value="OEU15634.1"/>
    <property type="molecule type" value="Genomic_DNA"/>
</dbReference>
<evidence type="ECO:0000313" key="4">
    <source>
        <dbReference type="Proteomes" id="UP000095751"/>
    </source>
</evidence>
<dbReference type="AlphaFoldDB" id="A0A1E7FBW9"/>
<dbReference type="InterPro" id="IPR011417">
    <property type="entry name" value="ANTH_dom"/>
</dbReference>
<feature type="non-terminal residue" evidence="3">
    <location>
        <position position="409"/>
    </location>
</feature>
<dbReference type="Pfam" id="PF07651">
    <property type="entry name" value="ANTH"/>
    <property type="match status" value="1"/>
</dbReference>